<protein>
    <submittedName>
        <fullName evidence="2">16769_t:CDS:1</fullName>
    </submittedName>
</protein>
<comment type="caution">
    <text evidence="2">The sequence shown here is derived from an EMBL/GenBank/DDBJ whole genome shotgun (WGS) entry which is preliminary data.</text>
</comment>
<proteinExistence type="predicted"/>
<evidence type="ECO:0000313" key="2">
    <source>
        <dbReference type="EMBL" id="CAG8740525.1"/>
    </source>
</evidence>
<feature type="non-terminal residue" evidence="2">
    <location>
        <position position="1"/>
    </location>
</feature>
<dbReference type="AlphaFoldDB" id="A0A9N9NJV8"/>
<dbReference type="Proteomes" id="UP000789342">
    <property type="component" value="Unassembled WGS sequence"/>
</dbReference>
<dbReference type="EMBL" id="CAJVPV010030305">
    <property type="protein sequence ID" value="CAG8740525.1"/>
    <property type="molecule type" value="Genomic_DNA"/>
</dbReference>
<name>A0A9N9NJV8_9GLOM</name>
<evidence type="ECO:0000256" key="1">
    <source>
        <dbReference type="SAM" id="MobiDB-lite"/>
    </source>
</evidence>
<feature type="compositionally biased region" description="Low complexity" evidence="1">
    <location>
        <begin position="51"/>
        <end position="65"/>
    </location>
</feature>
<sequence>NSLQNQIQKKNGQYINVLLAFYPGDSSQTNNKPSFIICKIQESSNSDPYQSLTSFQSSSAPTSSTGNQGDENIFEELSTTKGT</sequence>
<reference evidence="2" key="1">
    <citation type="submission" date="2021-06" db="EMBL/GenBank/DDBJ databases">
        <authorList>
            <person name="Kallberg Y."/>
            <person name="Tangrot J."/>
            <person name="Rosling A."/>
        </authorList>
    </citation>
    <scope>NUCLEOTIDE SEQUENCE</scope>
    <source>
        <strain evidence="2">CL551</strain>
    </source>
</reference>
<keyword evidence="3" id="KW-1185">Reference proteome</keyword>
<evidence type="ECO:0000313" key="3">
    <source>
        <dbReference type="Proteomes" id="UP000789342"/>
    </source>
</evidence>
<feature type="non-terminal residue" evidence="2">
    <location>
        <position position="83"/>
    </location>
</feature>
<gene>
    <name evidence="2" type="ORF">AMORRO_LOCUS14684</name>
</gene>
<accession>A0A9N9NJV8</accession>
<organism evidence="2 3">
    <name type="scientific">Acaulospora morrowiae</name>
    <dbReference type="NCBI Taxonomy" id="94023"/>
    <lineage>
        <taxon>Eukaryota</taxon>
        <taxon>Fungi</taxon>
        <taxon>Fungi incertae sedis</taxon>
        <taxon>Mucoromycota</taxon>
        <taxon>Glomeromycotina</taxon>
        <taxon>Glomeromycetes</taxon>
        <taxon>Diversisporales</taxon>
        <taxon>Acaulosporaceae</taxon>
        <taxon>Acaulospora</taxon>
    </lineage>
</organism>
<feature type="region of interest" description="Disordered" evidence="1">
    <location>
        <begin position="46"/>
        <end position="83"/>
    </location>
</feature>